<proteinExistence type="predicted"/>
<evidence type="ECO:0000256" key="1">
    <source>
        <dbReference type="SAM" id="MobiDB-lite"/>
    </source>
</evidence>
<dbReference type="PANTHER" id="PTHR12654">
    <property type="entry name" value="BILE ACID BETA-GLUCOSIDASE-RELATED"/>
    <property type="match status" value="1"/>
</dbReference>
<sequence>MDGDSVQSMSDFKQQVAAVPQYGLKLKFNHVFSDTRNQNLRPSFRQILSMVPLALRYIPYYWKVAREGRQVLMDYWYTENGKQIYGAPLGGIGAGTIGRGFAGEFCRYQLKPGLYEYNTVHANQFIVTIKDETGATIFHSLLSTYSSLPCAVFVWTVENVCDKDRQVTLTFTFKNGTGTKKQDAEGGSETSAFTQGNARGVSIRQTIAEMPCTYCVSCRSSSEINLTRCERFDPTGNGEKLWNDLKENGHLTEKSNDETLKSKDVAVAVSGQILVQPGTTSQLEFALVWDMPKVHFQKRGKEYHRYYTKYFGKSGDAGPQISDYALNNYGKWERLIDEWQRPILEDADLPDWYKSAIFNELYFIADGGSVWFTMDDQTDLPFDDPRLAYGRYSYLEGHEYRMYTTYDVSIQYDYKDSIEREITEGRKHLYDGKVIPRKIKNSVPHDLGDPAEEPFDLINAYPIHDVSEWRDLNLKFILQVYRDYYTLNHYAQLNAENASKFSSIEFIDKESMYDTYIQDNRNRPNGAGSPIDSNQKAANRKSASMYINETNGKVYLMDALTYLKAMYPACRVVLEHSLEWDKDGDGLIENSKAPDQTYDTWVMDGPSAYCGGLWLASLHCMSAMASLLDQNEDSDRYKAVLDKGRASFEEKLWNGTYYRFDAQSASKNSIMSDQLCGHWYLRSCGFDYDVFPKENVRLAMRTIYENNVMRFCGGQLGAVNGYVPSGQPNKDGRPDTVSIQGEEVWTGVTYALASTMIHEGMFEEAFKTAGGLYQALSERIGMNFETPEAVYAERHYRAIGYMRPLSIWSMQTAWEMKKLRRD</sequence>
<dbReference type="Proteomes" id="UP000075882">
    <property type="component" value="Unassembled WGS sequence"/>
</dbReference>
<evidence type="ECO:0000313" key="4">
    <source>
        <dbReference type="EnsemblMetazoa" id="ACOM024353-PA.1"/>
    </source>
</evidence>
<feature type="region of interest" description="Disordered" evidence="1">
    <location>
        <begin position="518"/>
        <end position="537"/>
    </location>
</feature>
<name>A0A8W7P1V0_ANOCL</name>
<dbReference type="VEuPathDB" id="VectorBase:ACON2_030567"/>
<dbReference type="InterPro" id="IPR008928">
    <property type="entry name" value="6-hairpin_glycosidase_sf"/>
</dbReference>
<dbReference type="FunFam" id="1.50.10.10:FF:000041">
    <property type="entry name" value="Non-lysosomal glucosylceramidase"/>
    <property type="match status" value="1"/>
</dbReference>
<dbReference type="PANTHER" id="PTHR12654:SF0">
    <property type="entry name" value="NON-LYSOSOMAL GLUCOSYLCERAMIDASE"/>
    <property type="match status" value="1"/>
</dbReference>
<dbReference type="EnsemblMetazoa" id="ACOM024353-RA">
    <property type="protein sequence ID" value="ACOM024353-PA.1"/>
    <property type="gene ID" value="ACOM024353"/>
</dbReference>
<dbReference type="InterPro" id="IPR006775">
    <property type="entry name" value="GH116_catalytic"/>
</dbReference>
<protein>
    <recommendedName>
        <fullName evidence="5">NLGase</fullName>
    </recommendedName>
</protein>
<dbReference type="InterPro" id="IPR052566">
    <property type="entry name" value="Non-lysos_glucosylceramidase"/>
</dbReference>
<organism evidence="4">
    <name type="scientific">Anopheles coluzzii</name>
    <name type="common">African malaria mosquito</name>
    <dbReference type="NCBI Taxonomy" id="1518534"/>
    <lineage>
        <taxon>Eukaryota</taxon>
        <taxon>Metazoa</taxon>
        <taxon>Ecdysozoa</taxon>
        <taxon>Arthropoda</taxon>
        <taxon>Hexapoda</taxon>
        <taxon>Insecta</taxon>
        <taxon>Pterygota</taxon>
        <taxon>Neoptera</taxon>
        <taxon>Endopterygota</taxon>
        <taxon>Diptera</taxon>
        <taxon>Nematocera</taxon>
        <taxon>Culicoidea</taxon>
        <taxon>Culicidae</taxon>
        <taxon>Anophelinae</taxon>
        <taxon>Anopheles</taxon>
    </lineage>
</organism>
<dbReference type="AlphaFoldDB" id="A0A8W7P1V0"/>
<evidence type="ECO:0000259" key="2">
    <source>
        <dbReference type="Pfam" id="PF04685"/>
    </source>
</evidence>
<feature type="domain" description="Glycosyl-hydrolase family 116 catalytic region" evidence="2">
    <location>
        <begin position="390"/>
        <end position="810"/>
    </location>
</feature>
<dbReference type="Pfam" id="PF04685">
    <property type="entry name" value="DUF608"/>
    <property type="match status" value="1"/>
</dbReference>
<feature type="domain" description="Glycosyl-hydrolase family 116 N-terminal" evidence="3">
    <location>
        <begin position="86"/>
        <end position="144"/>
    </location>
</feature>
<evidence type="ECO:0000259" key="3">
    <source>
        <dbReference type="Pfam" id="PF12215"/>
    </source>
</evidence>
<dbReference type="Gene3D" id="1.50.10.10">
    <property type="match status" value="1"/>
</dbReference>
<evidence type="ECO:0008006" key="5">
    <source>
        <dbReference type="Google" id="ProtNLM"/>
    </source>
</evidence>
<dbReference type="InterPro" id="IPR012341">
    <property type="entry name" value="6hp_glycosidase-like_sf"/>
</dbReference>
<dbReference type="SUPFAM" id="SSF48208">
    <property type="entry name" value="Six-hairpin glycosidases"/>
    <property type="match status" value="1"/>
</dbReference>
<reference evidence="4" key="1">
    <citation type="submission" date="2022-08" db="UniProtKB">
        <authorList>
            <consortium name="EnsemblMetazoa"/>
        </authorList>
    </citation>
    <scope>IDENTIFICATION</scope>
</reference>
<feature type="domain" description="Glycosyl-hydrolase family 116 N-terminal" evidence="3">
    <location>
        <begin position="146"/>
        <end position="332"/>
    </location>
</feature>
<dbReference type="InterPro" id="IPR024462">
    <property type="entry name" value="GH116_N"/>
</dbReference>
<dbReference type="GO" id="GO:0005975">
    <property type="term" value="P:carbohydrate metabolic process"/>
    <property type="evidence" value="ECO:0007669"/>
    <property type="project" value="InterPro"/>
</dbReference>
<accession>A0A8W7P1V0</accession>
<dbReference type="Pfam" id="PF12215">
    <property type="entry name" value="Glyco_hydr_116N"/>
    <property type="match status" value="2"/>
</dbReference>
<dbReference type="GO" id="GO:0008422">
    <property type="term" value="F:beta-glucosidase activity"/>
    <property type="evidence" value="ECO:0007669"/>
    <property type="project" value="TreeGrafter"/>
</dbReference>